<evidence type="ECO:0000313" key="1">
    <source>
        <dbReference type="EMBL" id="AKD55678.1"/>
    </source>
</evidence>
<sequence length="72" mass="8140">MGGATALLRLVARRNFSRFAPGLMNLLLHARLGNVDYLSYALRPAERKFEVAERSSAGERFSLTVFRQWLNG</sequence>
<protein>
    <submittedName>
        <fullName evidence="1">Uncharacterized protein</fullName>
    </submittedName>
</protein>
<name>A0A0E3ZV99_9BACT</name>
<accession>A0A0E3ZV99</accession>
<dbReference type="PATRIC" id="fig|1379870.5.peg.2823"/>
<dbReference type="KEGG" id="srd:SD10_12985"/>
<reference evidence="1 2" key="1">
    <citation type="journal article" date="2014" name="Curr. Microbiol.">
        <title>Spirosoma radiotolerans sp. nov., a gamma-radiation-resistant bacterium isolated from gamma ray-irradiated soil.</title>
        <authorList>
            <person name="Lee J.J."/>
            <person name="Srinivasan S."/>
            <person name="Lim S."/>
            <person name="Joe M."/>
            <person name="Im S."/>
            <person name="Bae S.I."/>
            <person name="Park K.R."/>
            <person name="Han J.H."/>
            <person name="Park S.H."/>
            <person name="Joo B.M."/>
            <person name="Park S.J."/>
            <person name="Kim M.K."/>
        </authorList>
    </citation>
    <scope>NUCLEOTIDE SEQUENCE [LARGE SCALE GENOMIC DNA]</scope>
    <source>
        <strain evidence="1 2">DG5A</strain>
    </source>
</reference>
<organism evidence="1 2">
    <name type="scientific">Spirosoma radiotolerans</name>
    <dbReference type="NCBI Taxonomy" id="1379870"/>
    <lineage>
        <taxon>Bacteria</taxon>
        <taxon>Pseudomonadati</taxon>
        <taxon>Bacteroidota</taxon>
        <taxon>Cytophagia</taxon>
        <taxon>Cytophagales</taxon>
        <taxon>Cytophagaceae</taxon>
        <taxon>Spirosoma</taxon>
    </lineage>
</organism>
<dbReference type="AlphaFoldDB" id="A0A0E3ZV99"/>
<dbReference type="EMBL" id="CP010429">
    <property type="protein sequence ID" value="AKD55678.1"/>
    <property type="molecule type" value="Genomic_DNA"/>
</dbReference>
<proteinExistence type="predicted"/>
<gene>
    <name evidence="1" type="ORF">SD10_12985</name>
</gene>
<dbReference type="Proteomes" id="UP000033054">
    <property type="component" value="Chromosome"/>
</dbReference>
<evidence type="ECO:0000313" key="2">
    <source>
        <dbReference type="Proteomes" id="UP000033054"/>
    </source>
</evidence>
<dbReference type="HOGENOM" id="CLU_2720330_0_0_10"/>
<keyword evidence="2" id="KW-1185">Reference proteome</keyword>